<evidence type="ECO:0000256" key="1">
    <source>
        <dbReference type="SAM" id="Phobius"/>
    </source>
</evidence>
<name>A0A839HH01_9GAMM</name>
<organism evidence="4 5">
    <name type="scientific">Thiospirillum jenense</name>
    <dbReference type="NCBI Taxonomy" id="1653858"/>
    <lineage>
        <taxon>Bacteria</taxon>
        <taxon>Pseudomonadati</taxon>
        <taxon>Pseudomonadota</taxon>
        <taxon>Gammaproteobacteria</taxon>
        <taxon>Chromatiales</taxon>
        <taxon>Chromatiaceae</taxon>
        <taxon>Thiospirillum</taxon>
    </lineage>
</organism>
<evidence type="ECO:0000313" key="5">
    <source>
        <dbReference type="Proteomes" id="UP000548632"/>
    </source>
</evidence>
<dbReference type="Pfam" id="PF14341">
    <property type="entry name" value="PilX_N"/>
    <property type="match status" value="1"/>
</dbReference>
<evidence type="ECO:0000313" key="4">
    <source>
        <dbReference type="EMBL" id="MBB1126506.1"/>
    </source>
</evidence>
<dbReference type="Proteomes" id="UP000548632">
    <property type="component" value="Unassembled WGS sequence"/>
</dbReference>
<proteinExistence type="predicted"/>
<dbReference type="Pfam" id="PF13681">
    <property type="entry name" value="PilX"/>
    <property type="match status" value="1"/>
</dbReference>
<feature type="domain" description="PilX/PilW C-terminal" evidence="2">
    <location>
        <begin position="84"/>
        <end position="166"/>
    </location>
</feature>
<dbReference type="EMBL" id="JABVCQ010000020">
    <property type="protein sequence ID" value="MBB1126506.1"/>
    <property type="molecule type" value="Genomic_DNA"/>
</dbReference>
<dbReference type="InterPro" id="IPR025746">
    <property type="entry name" value="PilX_N_dom"/>
</dbReference>
<accession>A0A839HH01</accession>
<keyword evidence="1" id="KW-1133">Transmembrane helix</keyword>
<feature type="domain" description="Type 4 fimbrial biogenesis protein PilX N-terminal" evidence="3">
    <location>
        <begin position="7"/>
        <end position="57"/>
    </location>
</feature>
<keyword evidence="5" id="KW-1185">Reference proteome</keyword>
<feature type="transmembrane region" description="Helical" evidence="1">
    <location>
        <begin position="6"/>
        <end position="29"/>
    </location>
</feature>
<evidence type="ECO:0008006" key="6">
    <source>
        <dbReference type="Google" id="ProtNLM"/>
    </source>
</evidence>
<evidence type="ECO:0000259" key="3">
    <source>
        <dbReference type="Pfam" id="PF14341"/>
    </source>
</evidence>
<evidence type="ECO:0000259" key="2">
    <source>
        <dbReference type="Pfam" id="PF13681"/>
    </source>
</evidence>
<comment type="caution">
    <text evidence="4">The sequence shown here is derived from an EMBL/GenBank/DDBJ whole genome shotgun (WGS) entry which is preliminary data.</text>
</comment>
<dbReference type="AlphaFoldDB" id="A0A839HH01"/>
<sequence>MSYPNQQGAVLITGLMILLIATIIGVSAVQNTAFDERMANNSRGEQLAFQAAEAAIREAARTIESNKSSLTIINSPTTPRPDFNQDCATWTSTNQASNVNMIGEHAVLASLPVYTIEELEAILPVPPDQKFCNGVEMNPTPLLHPYRITACAQGSLNTAVVVLEALVCAP</sequence>
<keyword evidence="1" id="KW-0472">Membrane</keyword>
<keyword evidence="1" id="KW-0812">Transmembrane</keyword>
<gene>
    <name evidence="4" type="ORF">HUK38_09705</name>
</gene>
<protein>
    <recommendedName>
        <fullName evidence="6">Type IV pilus assembly protein PilX</fullName>
    </recommendedName>
</protein>
<dbReference type="InterPro" id="IPR025205">
    <property type="entry name" value="PilX/PilW_C"/>
</dbReference>
<dbReference type="RefSeq" id="WP_182584137.1">
    <property type="nucleotide sequence ID" value="NZ_JABVCQ010000020.1"/>
</dbReference>
<reference evidence="4 5" key="1">
    <citation type="journal article" date="2020" name="Arch. Microbiol.">
        <title>The genome sequence of the giant phototrophic gammaproteobacterium Thiospirillum jenense gives insight into its physiological properties and phylogenetic relationships.</title>
        <authorList>
            <person name="Imhoff J.F."/>
            <person name="Meyer T.E."/>
            <person name="Kyndt J.A."/>
        </authorList>
    </citation>
    <scope>NUCLEOTIDE SEQUENCE [LARGE SCALE GENOMIC DNA]</scope>
    <source>
        <strain evidence="4 5">DSM 216</strain>
    </source>
</reference>